<keyword evidence="3" id="KW-1185">Reference proteome</keyword>
<organism evidence="2 3">
    <name type="scientific">Oceanobacillus luteolus</name>
    <dbReference type="NCBI Taxonomy" id="1274358"/>
    <lineage>
        <taxon>Bacteria</taxon>
        <taxon>Bacillati</taxon>
        <taxon>Bacillota</taxon>
        <taxon>Bacilli</taxon>
        <taxon>Bacillales</taxon>
        <taxon>Bacillaceae</taxon>
        <taxon>Oceanobacillus</taxon>
    </lineage>
</organism>
<evidence type="ECO:0000256" key="1">
    <source>
        <dbReference type="SAM" id="SignalP"/>
    </source>
</evidence>
<comment type="caution">
    <text evidence="2">The sequence shown here is derived from an EMBL/GenBank/DDBJ whole genome shotgun (WGS) entry which is preliminary data.</text>
</comment>
<dbReference type="PROSITE" id="PS51257">
    <property type="entry name" value="PROKAR_LIPOPROTEIN"/>
    <property type="match status" value="1"/>
</dbReference>
<keyword evidence="1" id="KW-0732">Signal</keyword>
<feature type="signal peptide" evidence="1">
    <location>
        <begin position="1"/>
        <end position="25"/>
    </location>
</feature>
<evidence type="ECO:0000313" key="3">
    <source>
        <dbReference type="Proteomes" id="UP001597221"/>
    </source>
</evidence>
<evidence type="ECO:0008006" key="4">
    <source>
        <dbReference type="Google" id="ProtNLM"/>
    </source>
</evidence>
<gene>
    <name evidence="2" type="ORF">ACFSBH_09745</name>
</gene>
<dbReference type="Proteomes" id="UP001597221">
    <property type="component" value="Unassembled WGS sequence"/>
</dbReference>
<sequence>MKKSYLLAILLIIFLAGCGSDPEPAEESDTEETSSLLFRNLDLQQEENTFVLSGEVTSDEQVFYYRLEQGEEELQEEAVYELEAEAAGTWESFEITGEIPASASEAEASPILTLYGKAEDGETIHPNYIPIDMEN</sequence>
<evidence type="ECO:0000313" key="2">
    <source>
        <dbReference type="EMBL" id="MFD1607936.1"/>
    </source>
</evidence>
<feature type="chain" id="PRO_5046008171" description="Intracellular proteinase inhibitor BsuPI domain-containing protein" evidence="1">
    <location>
        <begin position="26"/>
        <end position="135"/>
    </location>
</feature>
<proteinExistence type="predicted"/>
<name>A0ABW4HRF4_9BACI</name>
<dbReference type="RefSeq" id="WP_251514831.1">
    <property type="nucleotide sequence ID" value="NZ_JAMBON010000021.1"/>
</dbReference>
<dbReference type="EMBL" id="JBHUDE010000044">
    <property type="protein sequence ID" value="MFD1607936.1"/>
    <property type="molecule type" value="Genomic_DNA"/>
</dbReference>
<accession>A0ABW4HRF4</accession>
<protein>
    <recommendedName>
        <fullName evidence="4">Intracellular proteinase inhibitor BsuPI domain-containing protein</fullName>
    </recommendedName>
</protein>
<reference evidence="3" key="1">
    <citation type="journal article" date="2019" name="Int. J. Syst. Evol. Microbiol.">
        <title>The Global Catalogue of Microorganisms (GCM) 10K type strain sequencing project: providing services to taxonomists for standard genome sequencing and annotation.</title>
        <authorList>
            <consortium name="The Broad Institute Genomics Platform"/>
            <consortium name="The Broad Institute Genome Sequencing Center for Infectious Disease"/>
            <person name="Wu L."/>
            <person name="Ma J."/>
        </authorList>
    </citation>
    <scope>NUCLEOTIDE SEQUENCE [LARGE SCALE GENOMIC DNA]</scope>
    <source>
        <strain evidence="3">CGMCC 1.12376</strain>
    </source>
</reference>